<keyword evidence="5 7" id="KW-0630">Potassium</keyword>
<keyword evidence="4 7" id="KW-0378">Hydrolase</keyword>
<feature type="binding site" evidence="7">
    <location>
        <position position="77"/>
    </location>
    <ligand>
        <name>(6S)-5-formyl-5,6,7,8-tetrahydrofolate</name>
        <dbReference type="ChEBI" id="CHEBI:57457"/>
    </ligand>
</feature>
<dbReference type="CDD" id="cd14858">
    <property type="entry name" value="TrmE_N"/>
    <property type="match status" value="1"/>
</dbReference>
<dbReference type="GO" id="GO:0046872">
    <property type="term" value="F:metal ion binding"/>
    <property type="evidence" value="ECO:0007669"/>
    <property type="project" value="UniProtKB-KW"/>
</dbReference>
<dbReference type="EMBL" id="QWEY01000011">
    <property type="protein sequence ID" value="RGP35852.1"/>
    <property type="molecule type" value="Genomic_DNA"/>
</dbReference>
<feature type="binding site" evidence="7">
    <location>
        <position position="223"/>
    </location>
    <ligand>
        <name>K(+)</name>
        <dbReference type="ChEBI" id="CHEBI:29103"/>
    </ligand>
</feature>
<dbReference type="CDD" id="cd04164">
    <property type="entry name" value="trmE"/>
    <property type="match status" value="1"/>
</dbReference>
<accession>A0A411YYI5</accession>
<feature type="binding site" evidence="7">
    <location>
        <position position="242"/>
    </location>
    <ligand>
        <name>K(+)</name>
        <dbReference type="ChEBI" id="CHEBI:29103"/>
    </ligand>
</feature>
<evidence type="ECO:0000256" key="2">
    <source>
        <dbReference type="ARBA" id="ARBA00022694"/>
    </source>
</evidence>
<keyword evidence="7" id="KW-0479">Metal-binding</keyword>
<evidence type="ECO:0000256" key="4">
    <source>
        <dbReference type="ARBA" id="ARBA00022801"/>
    </source>
</evidence>
<dbReference type="NCBIfam" id="TIGR00231">
    <property type="entry name" value="small_GTP"/>
    <property type="match status" value="1"/>
</dbReference>
<feature type="binding site" evidence="7">
    <location>
        <position position="227"/>
    </location>
    <ligand>
        <name>Mg(2+)</name>
        <dbReference type="ChEBI" id="CHEBI:18420"/>
    </ligand>
</feature>
<keyword evidence="6 7" id="KW-0342">GTP-binding</keyword>
<dbReference type="InterPro" id="IPR025867">
    <property type="entry name" value="MnmE_helical"/>
</dbReference>
<gene>
    <name evidence="7 9" type="primary">mnmE</name>
    <name evidence="7" type="synonym">trmE</name>
    <name evidence="9" type="ORF">D1012_17440</name>
</gene>
<keyword evidence="7" id="KW-0963">Cytoplasm</keyword>
<dbReference type="InterPro" id="IPR018948">
    <property type="entry name" value="GTP-bd_TrmE_N"/>
</dbReference>
<dbReference type="InterPro" id="IPR004520">
    <property type="entry name" value="GTPase_MnmE"/>
</dbReference>
<comment type="similarity">
    <text evidence="1 7">Belongs to the TRAFAC class TrmE-Era-EngA-EngB-Septin-like GTPase superfamily. TrmE GTPase family.</text>
</comment>
<name>A0A411YYI5_9RHOB</name>
<comment type="subunit">
    <text evidence="7">Homodimer. Heterotetramer of two MnmE and two MnmG subunits.</text>
</comment>
<feature type="binding site" evidence="7">
    <location>
        <position position="244"/>
    </location>
    <ligand>
        <name>K(+)</name>
        <dbReference type="ChEBI" id="CHEBI:29103"/>
    </ligand>
</feature>
<dbReference type="SUPFAM" id="SSF116878">
    <property type="entry name" value="TrmE connector domain"/>
    <property type="match status" value="1"/>
</dbReference>
<dbReference type="PANTHER" id="PTHR42714">
    <property type="entry name" value="TRNA MODIFICATION GTPASE GTPBP3"/>
    <property type="match status" value="1"/>
</dbReference>
<keyword evidence="7" id="KW-0460">Magnesium</keyword>
<keyword evidence="10" id="KW-1185">Reference proteome</keyword>
<comment type="caution">
    <text evidence="7">Lacks conserved residue(s) required for the propagation of feature annotation.</text>
</comment>
<evidence type="ECO:0000313" key="10">
    <source>
        <dbReference type="Proteomes" id="UP000284547"/>
    </source>
</evidence>
<reference evidence="9 10" key="1">
    <citation type="submission" date="2018-08" db="EMBL/GenBank/DDBJ databases">
        <title>Flavobacterium tibetense sp. nov., isolated from a wetland YonghuCo on Tibetan Plateau.</title>
        <authorList>
            <person name="Phurbu D."/>
            <person name="Lu H."/>
            <person name="Xing P."/>
        </authorList>
    </citation>
    <scope>NUCLEOTIDE SEQUENCE [LARGE SCALE GENOMIC DNA]</scope>
    <source>
        <strain evidence="9 10">DJC</strain>
    </source>
</reference>
<dbReference type="Pfam" id="PF12631">
    <property type="entry name" value="MnmE_helical"/>
    <property type="match status" value="1"/>
</dbReference>
<dbReference type="InterPro" id="IPR027266">
    <property type="entry name" value="TrmE/GcvT-like"/>
</dbReference>
<comment type="function">
    <text evidence="7">Exhibits a very high intrinsic GTPase hydrolysis rate. Involved in the addition of a carboxymethylaminomethyl (cmnm) group at the wobble position (U34) of certain tRNAs, forming tRNA-cmnm(5)s(2)U34.</text>
</comment>
<feature type="binding site" evidence="7">
    <location>
        <position position="117"/>
    </location>
    <ligand>
        <name>(6S)-5-formyl-5,6,7,8-tetrahydrofolate</name>
        <dbReference type="ChEBI" id="CHEBI:57457"/>
    </ligand>
</feature>
<dbReference type="GO" id="GO:0002098">
    <property type="term" value="P:tRNA wobble uridine modification"/>
    <property type="evidence" value="ECO:0007669"/>
    <property type="project" value="TreeGrafter"/>
</dbReference>
<proteinExistence type="inferred from homology"/>
<dbReference type="FunFam" id="3.30.1360.120:FF:000007">
    <property type="entry name" value="tRNA modification GTPase GTPBP3, mitochondrial"/>
    <property type="match status" value="1"/>
</dbReference>
<feature type="domain" description="TrmE-type G" evidence="8">
    <location>
        <begin position="213"/>
        <end position="351"/>
    </location>
</feature>
<dbReference type="PANTHER" id="PTHR42714:SF2">
    <property type="entry name" value="TRNA MODIFICATION GTPASE GTPBP3, MITOCHONDRIAL"/>
    <property type="match status" value="1"/>
</dbReference>
<evidence type="ECO:0000256" key="7">
    <source>
        <dbReference type="HAMAP-Rule" id="MF_00379"/>
    </source>
</evidence>
<evidence type="ECO:0000313" key="9">
    <source>
        <dbReference type="EMBL" id="RGP35852.1"/>
    </source>
</evidence>
<dbReference type="HAMAP" id="MF_00379">
    <property type="entry name" value="GTPase_MnmE"/>
    <property type="match status" value="1"/>
</dbReference>
<feature type="binding site" evidence="7">
    <location>
        <begin position="267"/>
        <end position="270"/>
    </location>
    <ligand>
        <name>GTP</name>
        <dbReference type="ChEBI" id="CHEBI:37565"/>
    </ligand>
</feature>
<dbReference type="Gene3D" id="3.30.1360.120">
    <property type="entry name" value="Probable tRNA modification gtpase trme, domain 1"/>
    <property type="match status" value="1"/>
</dbReference>
<dbReference type="GO" id="GO:0005737">
    <property type="term" value="C:cytoplasm"/>
    <property type="evidence" value="ECO:0007669"/>
    <property type="project" value="UniProtKB-SubCell"/>
</dbReference>
<dbReference type="Pfam" id="PF01926">
    <property type="entry name" value="MMR_HSR1"/>
    <property type="match status" value="1"/>
</dbReference>
<feature type="binding site" evidence="7">
    <location>
        <position position="21"/>
    </location>
    <ligand>
        <name>(6S)-5-formyl-5,6,7,8-tetrahydrofolate</name>
        <dbReference type="ChEBI" id="CHEBI:57457"/>
    </ligand>
</feature>
<dbReference type="GO" id="GO:0005525">
    <property type="term" value="F:GTP binding"/>
    <property type="evidence" value="ECO:0007669"/>
    <property type="project" value="UniProtKB-UniRule"/>
</dbReference>
<keyword evidence="3 7" id="KW-0547">Nucleotide-binding</keyword>
<keyword evidence="2 7" id="KW-0819">tRNA processing</keyword>
<dbReference type="InterPro" id="IPR027368">
    <property type="entry name" value="MnmE_dom2"/>
</dbReference>
<dbReference type="InterPro" id="IPR006073">
    <property type="entry name" value="GTP-bd"/>
</dbReference>
<dbReference type="SUPFAM" id="SSF52540">
    <property type="entry name" value="P-loop containing nucleoside triphosphate hydrolases"/>
    <property type="match status" value="1"/>
</dbReference>
<dbReference type="PROSITE" id="PS51709">
    <property type="entry name" value="G_TRME"/>
    <property type="match status" value="1"/>
</dbReference>
<dbReference type="NCBIfam" id="NF003661">
    <property type="entry name" value="PRK05291.1-3"/>
    <property type="match status" value="1"/>
</dbReference>
<dbReference type="InterPro" id="IPR005225">
    <property type="entry name" value="Small_GTP-bd"/>
</dbReference>
<evidence type="ECO:0000259" key="8">
    <source>
        <dbReference type="PROSITE" id="PS51709"/>
    </source>
</evidence>
<dbReference type="Pfam" id="PF10396">
    <property type="entry name" value="TrmE_N"/>
    <property type="match status" value="1"/>
</dbReference>
<evidence type="ECO:0000256" key="5">
    <source>
        <dbReference type="ARBA" id="ARBA00022958"/>
    </source>
</evidence>
<dbReference type="GO" id="GO:0003924">
    <property type="term" value="F:GTPase activity"/>
    <property type="evidence" value="ECO:0007669"/>
    <property type="project" value="UniProtKB-UniRule"/>
</dbReference>
<evidence type="ECO:0000256" key="6">
    <source>
        <dbReference type="ARBA" id="ARBA00023134"/>
    </source>
</evidence>
<dbReference type="RefSeq" id="WP_118155317.1">
    <property type="nucleotide sequence ID" value="NZ_QWEY01000011.1"/>
</dbReference>
<feature type="binding site" evidence="7">
    <location>
        <position position="428"/>
    </location>
    <ligand>
        <name>(6S)-5-formyl-5,6,7,8-tetrahydrofolate</name>
        <dbReference type="ChEBI" id="CHEBI:57457"/>
    </ligand>
</feature>
<dbReference type="Gene3D" id="3.40.50.300">
    <property type="entry name" value="P-loop containing nucleotide triphosphate hydrolases"/>
    <property type="match status" value="1"/>
</dbReference>
<comment type="caution">
    <text evidence="9">The sequence shown here is derived from an EMBL/GenBank/DDBJ whole genome shotgun (WGS) entry which is preliminary data.</text>
</comment>
<dbReference type="AlphaFoldDB" id="A0A411YYI5"/>
<dbReference type="InterPro" id="IPR031168">
    <property type="entry name" value="G_TrmE"/>
</dbReference>
<evidence type="ECO:0000256" key="1">
    <source>
        <dbReference type="ARBA" id="ARBA00011043"/>
    </source>
</evidence>
<dbReference type="EC" id="3.6.-.-" evidence="7"/>
<dbReference type="GO" id="GO:0030488">
    <property type="term" value="P:tRNA methylation"/>
    <property type="evidence" value="ECO:0007669"/>
    <property type="project" value="TreeGrafter"/>
</dbReference>
<comment type="subcellular location">
    <subcellularLocation>
        <location evidence="7">Cytoplasm</location>
    </subcellularLocation>
</comment>
<dbReference type="InterPro" id="IPR027417">
    <property type="entry name" value="P-loop_NTPase"/>
</dbReference>
<feature type="binding site" evidence="7">
    <location>
        <begin position="242"/>
        <end position="248"/>
    </location>
    <ligand>
        <name>GTP</name>
        <dbReference type="ChEBI" id="CHEBI:37565"/>
    </ligand>
</feature>
<dbReference type="OrthoDB" id="9805918at2"/>
<feature type="binding site" evidence="7">
    <location>
        <position position="247"/>
    </location>
    <ligand>
        <name>K(+)</name>
        <dbReference type="ChEBI" id="CHEBI:29103"/>
    </ligand>
</feature>
<sequence length="428" mass="45791">MTDTIFALATARGKAGIAVVRVSGPLALEAAAALGISGLTARQAALRTLIADGEILDSGVMLYFEDGASFTGEKIIEFQIHGGEAVVAALLRFLGSVPGLRLAEPGEFTRRALENGMLDLTQVEALADLIDAETEAQRRQAQKVLSGAIGRRAAEWRKDLIRAAALIEATIDFADEEIPENVIPEVRDIVARLSTEFRAEVDDSRSAERVRAGFEVAIIGAPNVGKSSLLNALVGRDAAITSSVAGTTRDVIEVRMEIAGLPVTLIDTAGLRETEDVVERIGVARAKERAGLADLRVLLLEPGSTPDSWEIEDDDVVAWSKADLFPVANGVSAVSGYGLQWLINEIKVRLEQRVSGSGLLIRDRQRSALRLASESMASARGWLYTDEVSLELVAADLRAASHALDLLVGKIGVERLLDEIFSSFCIGK</sequence>
<evidence type="ECO:0000256" key="3">
    <source>
        <dbReference type="ARBA" id="ARBA00022741"/>
    </source>
</evidence>
<protein>
    <recommendedName>
        <fullName evidence="7">tRNA modification GTPase MnmE</fullName>
        <ecNumber evidence="7">3.6.-.-</ecNumber>
    </recommendedName>
</protein>
<feature type="binding site" evidence="7">
    <location>
        <begin position="223"/>
        <end position="228"/>
    </location>
    <ligand>
        <name>GTP</name>
        <dbReference type="ChEBI" id="CHEBI:37565"/>
    </ligand>
</feature>
<feature type="binding site" evidence="7">
    <location>
        <position position="248"/>
    </location>
    <ligand>
        <name>Mg(2+)</name>
        <dbReference type="ChEBI" id="CHEBI:18420"/>
    </ligand>
</feature>
<organism evidence="9 10">
    <name type="scientific">Pseudotabrizicola alkalilacus</name>
    <dbReference type="NCBI Taxonomy" id="2305252"/>
    <lineage>
        <taxon>Bacteria</taxon>
        <taxon>Pseudomonadati</taxon>
        <taxon>Pseudomonadota</taxon>
        <taxon>Alphaproteobacteria</taxon>
        <taxon>Rhodobacterales</taxon>
        <taxon>Paracoccaceae</taxon>
        <taxon>Pseudotabrizicola</taxon>
    </lineage>
</organism>
<dbReference type="Gene3D" id="1.20.120.430">
    <property type="entry name" value="tRNA modification GTPase MnmE domain 2"/>
    <property type="match status" value="1"/>
</dbReference>
<comment type="cofactor">
    <cofactor evidence="7">
        <name>K(+)</name>
        <dbReference type="ChEBI" id="CHEBI:29103"/>
    </cofactor>
    <text evidence="7">Binds 1 potassium ion per subunit.</text>
</comment>
<dbReference type="Proteomes" id="UP000284547">
    <property type="component" value="Unassembled WGS sequence"/>
</dbReference>